<comment type="caution">
    <text evidence="1">The sequence shown here is derived from an EMBL/GenBank/DDBJ whole genome shotgun (WGS) entry which is preliminary data.</text>
</comment>
<organism evidence="1 2">
    <name type="scientific">Hyalomma asiaticum</name>
    <name type="common">Tick</name>
    <dbReference type="NCBI Taxonomy" id="266040"/>
    <lineage>
        <taxon>Eukaryota</taxon>
        <taxon>Metazoa</taxon>
        <taxon>Ecdysozoa</taxon>
        <taxon>Arthropoda</taxon>
        <taxon>Chelicerata</taxon>
        <taxon>Arachnida</taxon>
        <taxon>Acari</taxon>
        <taxon>Parasitiformes</taxon>
        <taxon>Ixodida</taxon>
        <taxon>Ixodoidea</taxon>
        <taxon>Ixodidae</taxon>
        <taxon>Hyalomminae</taxon>
        <taxon>Hyalomma</taxon>
    </lineage>
</organism>
<gene>
    <name evidence="1" type="ORF">HPB50_007082</name>
</gene>
<proteinExistence type="predicted"/>
<name>A0ACB7SBL5_HYAAI</name>
<evidence type="ECO:0000313" key="2">
    <source>
        <dbReference type="Proteomes" id="UP000821845"/>
    </source>
</evidence>
<keyword evidence="2" id="KW-1185">Reference proteome</keyword>
<reference evidence="1" key="1">
    <citation type="submission" date="2020-05" db="EMBL/GenBank/DDBJ databases">
        <title>Large-scale comparative analyses of tick genomes elucidate their genetic diversity and vector capacities.</title>
        <authorList>
            <person name="Jia N."/>
            <person name="Wang J."/>
            <person name="Shi W."/>
            <person name="Du L."/>
            <person name="Sun Y."/>
            <person name="Zhan W."/>
            <person name="Jiang J."/>
            <person name="Wang Q."/>
            <person name="Zhang B."/>
            <person name="Ji P."/>
            <person name="Sakyi L.B."/>
            <person name="Cui X."/>
            <person name="Yuan T."/>
            <person name="Jiang B."/>
            <person name="Yang W."/>
            <person name="Lam T.T.-Y."/>
            <person name="Chang Q."/>
            <person name="Ding S."/>
            <person name="Wang X."/>
            <person name="Zhu J."/>
            <person name="Ruan X."/>
            <person name="Zhao L."/>
            <person name="Wei J."/>
            <person name="Que T."/>
            <person name="Du C."/>
            <person name="Cheng J."/>
            <person name="Dai P."/>
            <person name="Han X."/>
            <person name="Huang E."/>
            <person name="Gao Y."/>
            <person name="Liu J."/>
            <person name="Shao H."/>
            <person name="Ye R."/>
            <person name="Li L."/>
            <person name="Wei W."/>
            <person name="Wang X."/>
            <person name="Wang C."/>
            <person name="Yang T."/>
            <person name="Huo Q."/>
            <person name="Li W."/>
            <person name="Guo W."/>
            <person name="Chen H."/>
            <person name="Zhou L."/>
            <person name="Ni X."/>
            <person name="Tian J."/>
            <person name="Zhou Y."/>
            <person name="Sheng Y."/>
            <person name="Liu T."/>
            <person name="Pan Y."/>
            <person name="Xia L."/>
            <person name="Li J."/>
            <person name="Zhao F."/>
            <person name="Cao W."/>
        </authorList>
    </citation>
    <scope>NUCLEOTIDE SEQUENCE</scope>
    <source>
        <strain evidence="1">Hyas-2018</strain>
    </source>
</reference>
<dbReference type="Proteomes" id="UP000821845">
    <property type="component" value="Chromosome 4"/>
</dbReference>
<dbReference type="EMBL" id="CM023484">
    <property type="protein sequence ID" value="KAH6932522.1"/>
    <property type="molecule type" value="Genomic_DNA"/>
</dbReference>
<accession>A0ACB7SBL5</accession>
<protein>
    <submittedName>
        <fullName evidence="1">Uncharacterized protein</fullName>
    </submittedName>
</protein>
<evidence type="ECO:0000313" key="1">
    <source>
        <dbReference type="EMBL" id="KAH6932522.1"/>
    </source>
</evidence>
<sequence length="183" mass="20432">MPKLGQKNRVLKIEEKSDIICAIECGTKKSALAPVRDLPLTKVCGIRNSKEKLLGSAIATAKRCRLRGSPLWDVEGELVKWLKVVWSKNLPISRPLFMEKALVFASQLKRDDFMCSNGCLARLKARHGIRMRTISGEGAASDLVHTEQWQNGQLKHSCRTAHPMTFSVAMNLCYSLSCCQTKC</sequence>